<dbReference type="AlphaFoldDB" id="A0A1M5R6H5"/>
<feature type="domain" description="Transposase DDE" evidence="1">
    <location>
        <begin position="9"/>
        <end position="171"/>
    </location>
</feature>
<dbReference type="Proteomes" id="UP000184079">
    <property type="component" value="Unassembled WGS sequence"/>
</dbReference>
<evidence type="ECO:0000313" key="2">
    <source>
        <dbReference type="EMBL" id="SHH21569.1"/>
    </source>
</evidence>
<accession>A0A1M5R6H5</accession>
<gene>
    <name evidence="2" type="ORF">SAMN05421807_10527</name>
</gene>
<organism evidence="2 3">
    <name type="scientific">Virgibacillus chiguensis</name>
    <dbReference type="NCBI Taxonomy" id="411959"/>
    <lineage>
        <taxon>Bacteria</taxon>
        <taxon>Bacillati</taxon>
        <taxon>Bacillota</taxon>
        <taxon>Bacilli</taxon>
        <taxon>Bacillales</taxon>
        <taxon>Bacillaceae</taxon>
        <taxon>Virgibacillus</taxon>
    </lineage>
</organism>
<evidence type="ECO:0000313" key="3">
    <source>
        <dbReference type="Proteomes" id="UP000184079"/>
    </source>
</evidence>
<sequence length="176" mass="20386">MKSVTEKSLNFNKMIKVNFDGGNLTSDAGLLLYKEFDEKIGLSQSIQATFQANDSVHHRKHSNDEVVIQKIYQHITGYHTDDHADELKHEPMFTTILKKDQLASQPTLSRLNQKFDKETMKQLQQVNQTLNERIQAIKPSDHFVFDLDSNYVQYGIRQLYVEKLHLGRMGFEESGK</sequence>
<proteinExistence type="predicted"/>
<dbReference type="InterPro" id="IPR025668">
    <property type="entry name" value="Tnp_DDE_dom"/>
</dbReference>
<dbReference type="OrthoDB" id="6627885at2"/>
<reference evidence="3" key="1">
    <citation type="submission" date="2016-11" db="EMBL/GenBank/DDBJ databases">
        <authorList>
            <person name="Varghese N."/>
            <person name="Submissions S."/>
        </authorList>
    </citation>
    <scope>NUCLEOTIDE SEQUENCE [LARGE SCALE GENOMIC DNA]</scope>
    <source>
        <strain evidence="3">CGMCC 1.6496</strain>
    </source>
</reference>
<dbReference type="RefSeq" id="WP_073006762.1">
    <property type="nucleotide sequence ID" value="NZ_FQXD01000005.1"/>
</dbReference>
<name>A0A1M5R6H5_9BACI</name>
<protein>
    <submittedName>
        <fullName evidence="2">Transposase DDE domain group 1</fullName>
    </submittedName>
</protein>
<keyword evidence="3" id="KW-1185">Reference proteome</keyword>
<evidence type="ECO:0000259" key="1">
    <source>
        <dbReference type="Pfam" id="PF13701"/>
    </source>
</evidence>
<dbReference type="EMBL" id="FQXD01000005">
    <property type="protein sequence ID" value="SHH21569.1"/>
    <property type="molecule type" value="Genomic_DNA"/>
</dbReference>
<dbReference type="Pfam" id="PF13701">
    <property type="entry name" value="DDE_Tnp_1_4"/>
    <property type="match status" value="1"/>
</dbReference>